<reference evidence="2" key="1">
    <citation type="submission" date="2025-08" db="UniProtKB">
        <authorList>
            <consortium name="Ensembl"/>
        </authorList>
    </citation>
    <scope>IDENTIFICATION</scope>
</reference>
<keyword evidence="3" id="KW-1185">Reference proteome</keyword>
<dbReference type="GO" id="GO:0060271">
    <property type="term" value="P:cilium assembly"/>
    <property type="evidence" value="ECO:0007669"/>
    <property type="project" value="TreeGrafter"/>
</dbReference>
<dbReference type="RefSeq" id="XP_051257638.1">
    <property type="nucleotide sequence ID" value="XM_051401678.1"/>
</dbReference>
<evidence type="ECO:0008006" key="4">
    <source>
        <dbReference type="Google" id="ProtNLM"/>
    </source>
</evidence>
<feature type="region of interest" description="Disordered" evidence="1">
    <location>
        <begin position="1314"/>
        <end position="1360"/>
    </location>
</feature>
<organism evidence="2 3">
    <name type="scientific">Dicentrarchus labrax</name>
    <name type="common">European seabass</name>
    <name type="synonym">Morone labrax</name>
    <dbReference type="NCBI Taxonomy" id="13489"/>
    <lineage>
        <taxon>Eukaryota</taxon>
        <taxon>Metazoa</taxon>
        <taxon>Chordata</taxon>
        <taxon>Craniata</taxon>
        <taxon>Vertebrata</taxon>
        <taxon>Euteleostomi</taxon>
        <taxon>Actinopterygii</taxon>
        <taxon>Neopterygii</taxon>
        <taxon>Teleostei</taxon>
        <taxon>Neoteleostei</taxon>
        <taxon>Acanthomorphata</taxon>
        <taxon>Eupercaria</taxon>
        <taxon>Moronidae</taxon>
        <taxon>Dicentrarchus</taxon>
    </lineage>
</organism>
<sequence>MDLPASYYGKLDKRNPVISAFERDINSFITLMRRAASSTSPDNSSSANGIKILVEIWKKYKHRLPPKLYQERMLHIADFLFGIKLYQLALWQGYSLHLLQFSSVKITDITDVDHFMACFFPEGFDTDQETFAMKVRAMHGCALCIFEQEKSHSVLSHKGLCELLGVLNFIRIMMQAFQQHEHLCWQIYNGSLHTYTICRYLMTMNCSAQALEYLLWASISLELSIPLMNAKYLPWIVTLYCAVCHCYYDNQAWVQVEEFARRALGKINELAKMEEQNDVPATRETQRAYKEASIKLAAMMFKRAVFEARRRHKPIYRIKTKSTLKDIPKAPWPRTTTERMLMGLFDSSAAQFLGILEALWDSTRHPLQTRMPDEPEVQEVILELLSAGISILSGVETTSESLSALTPTSTLMDLAITGENKIPIMSAMRFIKLLFQYKQPDAFTELARGMLQVLSGVEGRSFRKAELELALFDSFNSLLSSQGSRSREDSMIDDRHKSSFSMSDEFIGLVDTLHKSVCGSAPQVQPDGDLVVDVVLFLWGKVKVAMKRDQLQNLEFTHYLKKVDNHDKWLWCLSVLCEVAFACDLATIDCIMTAEMIHTLAILLESAAEHSHQTQYPAREADSAGVKPSYCSLLESSSTELLHKVCEVAERGLEALAKGVSTLLPQDCSAITDSAFMQRFGPLLLSTPSLCFLTPSEEENEDKLSKKEKEDVETEAESDIKGSQHTQSTRVFLLATDLHLELNIIRHRASLKLLQLNAVAESELLDRIKKNKLSKALYLIQKALLVYKNKDPNNSNNQTNSLLEEASTLIEKAGVEERKLYFSTTRKNPAENKDKDMKEQEQNPPPPPILLSRTDHSFTFAPAPYNLERQVCWYQLCGTAAAINRKVRLGDCSLPGTGNMVPAVPGGCMLRVEGLEPNQKYVFAVAAYNSQGKLLGNTIGRTTVPLLASMPAPLLSTWAHLAQVAFQTEQYGVAKIACTELWSHYTYSDPVSHGTQNRLATTGLRVQTLQCSSPYVCQLFLTSIFIETEINIHLGSLYCDSFSDNGLFIWEQEARLAECERMLVAMELAMWFNDGSAAVQAVVCCYGLLAPLIFHQIICDPVVQMLKKCLIVLEENSSLLKQKWTGNTSESFMHMVACITYYLSKAFRVLGEHQMASVVMDCGHRLLQEVYDAQLQISRHANAAVGVKNRGKSKTDHAAIKGETKISLQLKALNWKNKERITSEVALTADNEIPRPLTGCEDPTILYDLISNITLKEAYQDVMKLRRKTYFVEIAALLLQRTMEEGHPDLVLKWGQSILEFLSRRDEVMGMSTKCLEGNGQSKKRSSAQTQKGNEPPQNKNTPSHDDSRKKLKQKMPHSMLQRVKTNREMQAVENLLTMMSSVVQRHKKQLQLRNMCSEERVWKSQINYNMAQAHLALLYQGLDQLHGGALQHRYSQFNPLYFSLAFSGILVQQQFSQYEAVSEKDSTHSGLRDYVAAQKNKSKKEVVRVDDSVSEDSCEEGEDSSQTVEQQIEMHKRTASLLLESLNKAALHFRRAMVLAHRGSHWTTLQCVCQTVWDQNCRITILVQRAAQLEAPSPITADQLHTTFTPLLVLATDLIMDMLHRLGLWSLYDSDLTEEDLESGLHFSAPLDDSTQVDLRWVRTLVLHTLEHLHNSGKWESLAHFALVFNSHTQDRYALIVTPLLVHAQRRLLDRISSFGGPAVPQPHHVKTQKVTGKEVTYRSYTGSQLLSGWTPHPAQQTPICKKAALTNFLPRSAVDLKGAEIQLSMSLVCVPLDVEDTLSCYRQALERRPHCLQVFQHSRSLLLLLLLGHTQPCFVAQFQHCQSRSLSHSTSLVDFSPIVRPTPNIQPCDLTEEDYSTPSALYSLPISPDHMTTVTAAYSTSIKYLQANSHDSLKVLALHEMGNLQFYNGNTRAAHSYWNKAVDCALKSSGAVEKWDGMSFGGGSLQQTLKQAGIWGCLQAAGLTAKIAQFILTSDISQRTKCCLLSAHLFKCVLCCSLAQPQADLQYAHHSIGDELLPGVDLFSEPHRVHLGTTVTSLKFICYWLFTTGYYITVLPILALYLHFVGTVCRDVQRTVEGKILKIRALTELCLFTEAVKESVQLTHGTGVLLPYGHYIAKDNLQPVKTFYSNKSLLDNAKALEELVNCDFAQEVCKLYGSTLCLRFNLARIQLVLALSNTVDGPPVPDSLEGEVSTSIRSCSVNSEHHQQDRLDSSCLITEKPKVLTLDTEKEKLTPERIKFLLLEGASSLLHATLQHTEVCSEIENLELAIESNLLKANLYLQQGHASLSSEMAVSSLVLLQTSPLIMRGPIQSSKKPESELPNARTESEQGSKGCGVSNPLHRDCSRAVEASERIGVYLWMRCRLALVRSLATHVPGATTLFPGRNINEEAARMFQEGLDECAQWGDLDIQALLLVEGAEFEAQRGKTDESMAMLQEAVSLLSGRTCMPPGSSLTLARATLLLSDLRGLQSTTLLKLTQKLLEKQLCVFGQSVLSNDGNVRLSPAGPSNIYLPYLSILDQATLRIGHILDLNSMERTVSAQSSQPTSSQHLHLSTQIERDFPSTFSPTGPTTSALEPE</sequence>
<dbReference type="PANTHER" id="PTHR33487">
    <property type="entry name" value="CILIA- AND FLAGELLA-ASSOCIATED PROTEIN 54"/>
    <property type="match status" value="1"/>
</dbReference>
<feature type="compositionally biased region" description="Low complexity" evidence="1">
    <location>
        <begin position="2568"/>
        <end position="2584"/>
    </location>
</feature>
<dbReference type="Ensembl" id="ENSDLAT00005080015.1">
    <property type="protein sequence ID" value="ENSDLAP00005069951.1"/>
    <property type="gene ID" value="ENSDLAG00005026434.1"/>
</dbReference>
<dbReference type="Pfam" id="PF14858">
    <property type="entry name" value="CFAP54_N"/>
    <property type="match status" value="1"/>
</dbReference>
<feature type="region of interest" description="Disordered" evidence="1">
    <location>
        <begin position="2565"/>
        <end position="2584"/>
    </location>
</feature>
<evidence type="ECO:0000313" key="2">
    <source>
        <dbReference type="Ensembl" id="ENSDLAP00005069951.1"/>
    </source>
</evidence>
<dbReference type="PANTHER" id="PTHR33487:SF1">
    <property type="entry name" value="CILIA- AND FLAGELLA-ASSOCIATED PROTEIN 54"/>
    <property type="match status" value="1"/>
</dbReference>
<dbReference type="GeneID" id="127364275"/>
<evidence type="ECO:0000256" key="1">
    <source>
        <dbReference type="SAM" id="MobiDB-lite"/>
    </source>
</evidence>
<dbReference type="InterPro" id="IPR027912">
    <property type="entry name" value="CFAP54"/>
</dbReference>
<dbReference type="GeneTree" id="ENSGT00940000162446"/>
<feature type="region of interest" description="Disordered" evidence="1">
    <location>
        <begin position="2315"/>
        <end position="2342"/>
    </location>
</feature>
<dbReference type="Proteomes" id="UP000694389">
    <property type="component" value="Unassembled WGS sequence"/>
</dbReference>
<proteinExistence type="predicted"/>
<gene>
    <name evidence="2" type="primary">LOC127364275</name>
</gene>
<protein>
    <recommendedName>
        <fullName evidence="4">Cilia- and flagella-associated protein 54</fullName>
    </recommendedName>
</protein>
<feature type="region of interest" description="Disordered" evidence="1">
    <location>
        <begin position="696"/>
        <end position="723"/>
    </location>
</feature>
<evidence type="ECO:0000313" key="3">
    <source>
        <dbReference type="Proteomes" id="UP000694389"/>
    </source>
</evidence>
<feature type="compositionally biased region" description="Polar residues" evidence="1">
    <location>
        <begin position="1327"/>
        <end position="1342"/>
    </location>
</feature>
<feature type="region of interest" description="Disordered" evidence="1">
    <location>
        <begin position="822"/>
        <end position="853"/>
    </location>
</feature>
<name>A0A8P4G2A9_DICLA</name>
<reference evidence="2" key="2">
    <citation type="submission" date="2025-09" db="UniProtKB">
        <authorList>
            <consortium name="Ensembl"/>
        </authorList>
    </citation>
    <scope>IDENTIFICATION</scope>
</reference>
<feature type="compositionally biased region" description="Basic and acidic residues" evidence="1">
    <location>
        <begin position="828"/>
        <end position="841"/>
    </location>
</feature>
<accession>A0A8P4G2A9</accession>